<dbReference type="AlphaFoldDB" id="A0A4D4MPI2"/>
<keyword evidence="1" id="KW-0472">Membrane</keyword>
<evidence type="ECO:0000313" key="3">
    <source>
        <dbReference type="Proteomes" id="UP000299211"/>
    </source>
</evidence>
<accession>A0A4D4MPI2</accession>
<dbReference type="Proteomes" id="UP000299211">
    <property type="component" value="Unassembled WGS sequence"/>
</dbReference>
<keyword evidence="1" id="KW-0812">Transmembrane</keyword>
<protein>
    <recommendedName>
        <fullName evidence="4">Transfer protein spdA</fullName>
    </recommendedName>
</protein>
<keyword evidence="1" id="KW-1133">Transmembrane helix</keyword>
<sequence>MLTRHSVTNYARYAALLASMLISFATQQHLAETHGVPGWPSYAVPVAVDLFLVWAVRSRRDVLFAVAVAVSANVAGVLTAESLASVDTWVSAGLHAVFPVTLYRMHRPWVTAQAPAVAVPVPADPAPPIVAPAATEPLPDSWPDTDLWQDFEASAPDAPQDDPVTPPTAEDVRTVMASLAADNGRPVTGRMLADHYSVSERTGRRYLALAGGE</sequence>
<organism evidence="2 3">
    <name type="scientific">Streptomyces avermitilis</name>
    <dbReference type="NCBI Taxonomy" id="33903"/>
    <lineage>
        <taxon>Bacteria</taxon>
        <taxon>Bacillati</taxon>
        <taxon>Actinomycetota</taxon>
        <taxon>Actinomycetes</taxon>
        <taxon>Kitasatosporales</taxon>
        <taxon>Streptomycetaceae</taxon>
        <taxon>Streptomyces</taxon>
    </lineage>
</organism>
<reference evidence="2 3" key="1">
    <citation type="submission" date="2019-04" db="EMBL/GenBank/DDBJ databases">
        <title>Draft genome sequences of Streptomyces avermitilis ATCC 31267.</title>
        <authorList>
            <person name="Komaki H."/>
            <person name="Tamura T."/>
            <person name="Hosoyama A."/>
        </authorList>
    </citation>
    <scope>NUCLEOTIDE SEQUENCE [LARGE SCALE GENOMIC DNA]</scope>
    <source>
        <strain evidence="2 3">ATCC 31267</strain>
    </source>
</reference>
<evidence type="ECO:0000256" key="1">
    <source>
        <dbReference type="SAM" id="Phobius"/>
    </source>
</evidence>
<evidence type="ECO:0000313" key="2">
    <source>
        <dbReference type="EMBL" id="GDY74062.1"/>
    </source>
</evidence>
<comment type="caution">
    <text evidence="2">The sequence shown here is derived from an EMBL/GenBank/DDBJ whole genome shotgun (WGS) entry which is preliminary data.</text>
</comment>
<dbReference type="EMBL" id="BJHY01000001">
    <property type="protein sequence ID" value="GDY74062.1"/>
    <property type="molecule type" value="Genomic_DNA"/>
</dbReference>
<evidence type="ECO:0008006" key="4">
    <source>
        <dbReference type="Google" id="ProtNLM"/>
    </source>
</evidence>
<feature type="transmembrane region" description="Helical" evidence="1">
    <location>
        <begin position="12"/>
        <end position="30"/>
    </location>
</feature>
<proteinExistence type="predicted"/>
<feature type="transmembrane region" description="Helical" evidence="1">
    <location>
        <begin position="36"/>
        <end position="55"/>
    </location>
</feature>
<name>A0A4D4MPI2_STRAX</name>
<feature type="transmembrane region" description="Helical" evidence="1">
    <location>
        <begin position="62"/>
        <end position="80"/>
    </location>
</feature>
<gene>
    <name evidence="2" type="ORF">SAV31267_035470</name>
</gene>
<dbReference type="OMA" id="VWTVRAM"/>